<evidence type="ECO:0000313" key="2">
    <source>
        <dbReference type="EMBL" id="CAB4618583.1"/>
    </source>
</evidence>
<keyword evidence="1" id="KW-0812">Transmembrane</keyword>
<dbReference type="AlphaFoldDB" id="A0A6J6I1T2"/>
<feature type="transmembrane region" description="Helical" evidence="1">
    <location>
        <begin position="368"/>
        <end position="388"/>
    </location>
</feature>
<feature type="transmembrane region" description="Helical" evidence="1">
    <location>
        <begin position="264"/>
        <end position="284"/>
    </location>
</feature>
<feature type="transmembrane region" description="Helical" evidence="1">
    <location>
        <begin position="227"/>
        <end position="257"/>
    </location>
</feature>
<feature type="transmembrane region" description="Helical" evidence="1">
    <location>
        <begin position="41"/>
        <end position="60"/>
    </location>
</feature>
<keyword evidence="1" id="KW-1133">Transmembrane helix</keyword>
<proteinExistence type="predicted"/>
<name>A0A6J6I1T2_9ZZZZ</name>
<protein>
    <submittedName>
        <fullName evidence="2">Unannotated protein</fullName>
    </submittedName>
</protein>
<organism evidence="2">
    <name type="scientific">freshwater metagenome</name>
    <dbReference type="NCBI Taxonomy" id="449393"/>
    <lineage>
        <taxon>unclassified sequences</taxon>
        <taxon>metagenomes</taxon>
        <taxon>ecological metagenomes</taxon>
    </lineage>
</organism>
<reference evidence="2" key="1">
    <citation type="submission" date="2020-05" db="EMBL/GenBank/DDBJ databases">
        <authorList>
            <person name="Chiriac C."/>
            <person name="Salcher M."/>
            <person name="Ghai R."/>
            <person name="Kavagutti S V."/>
        </authorList>
    </citation>
    <scope>NUCLEOTIDE SEQUENCE</scope>
</reference>
<accession>A0A6J6I1T2</accession>
<evidence type="ECO:0000256" key="1">
    <source>
        <dbReference type="SAM" id="Phobius"/>
    </source>
</evidence>
<feature type="transmembrane region" description="Helical" evidence="1">
    <location>
        <begin position="395"/>
        <end position="417"/>
    </location>
</feature>
<feature type="transmembrane region" description="Helical" evidence="1">
    <location>
        <begin position="454"/>
        <end position="473"/>
    </location>
</feature>
<feature type="transmembrane region" description="Helical" evidence="1">
    <location>
        <begin position="132"/>
        <end position="152"/>
    </location>
</feature>
<gene>
    <name evidence="2" type="ORF">UFOPK1827_01804</name>
</gene>
<keyword evidence="1" id="KW-0472">Membrane</keyword>
<sequence>MQPSIHQHGTSVSQVGAPVADVENSVRAEDAGRLTNTERKWARIGTVVAVVVFWLIATCLQPWHLFDKAPYTTDFYDVQARALVHGHLDVPANVAGIEGFEIDGKTQIYFGIGPAIMRLPFSGISNVFDRRLSLLSELIAISVIGLAAARLLKKVKPLVASAPNGSPWWFGAFAAAATLGTPLLYFASSPLVYHEAELWGAAAGLSGLDLVIRWWRVPTGRHLVEAVALATFAVSCRPSSGLGPAIALGIFGLVLAWRHRWMQALVVLAGSVIPLLAFATVNWARFGSLFSVPFPLQVFSQFNENRQAMLRGNNGSFFGLKFAPTNLVRYLSPTAGSFQRLFPFVTWPAKATVYGNVTFDTVDRSGSIVTGAPMFIPLALVGAWWTLIRDRTRQWSVVSIAALVSTISTITIAYVAHRYLADLVPAVLLLAGAGVWCVARSLQEKPKWLKRTSVGALALLFAFGFWNQLGLAVTTRAFSILPTESTARAMVALQYSLDDSLFGGTPPNVLRISEGPLPTGEAVPVGTIVIVGDCSAAYRYDGYGWGPLDHKLGEGHSFKLTGAIGADWTTVVSASDWTLSAKRTAAGVIFVRSDFDSVASEPVDLPADEVTLDVTVDPNPIGIVSVSLNGKQIFYSYAGDAVNVVPGIAWSSEKAPALFCESLLKRFGS</sequence>
<feature type="transmembrane region" description="Helical" evidence="1">
    <location>
        <begin position="167"/>
        <end position="186"/>
    </location>
</feature>
<feature type="transmembrane region" description="Helical" evidence="1">
    <location>
        <begin position="423"/>
        <end position="442"/>
    </location>
</feature>
<dbReference type="EMBL" id="CAEZUO010000126">
    <property type="protein sequence ID" value="CAB4618583.1"/>
    <property type="molecule type" value="Genomic_DNA"/>
</dbReference>